<dbReference type="GO" id="GO:0046982">
    <property type="term" value="F:protein heterodimerization activity"/>
    <property type="evidence" value="ECO:0007669"/>
    <property type="project" value="InterPro"/>
</dbReference>
<dbReference type="InterPro" id="IPR009072">
    <property type="entry name" value="Histone-fold"/>
</dbReference>
<dbReference type="GO" id="GO:0001228">
    <property type="term" value="F:DNA-binding transcription activator activity, RNA polymerase II-specific"/>
    <property type="evidence" value="ECO:0007669"/>
    <property type="project" value="InterPro"/>
</dbReference>
<dbReference type="CDD" id="cd22907">
    <property type="entry name" value="HFD_NFYB"/>
    <property type="match status" value="1"/>
</dbReference>
<evidence type="ECO:0000256" key="5">
    <source>
        <dbReference type="SAM" id="MobiDB-lite"/>
    </source>
</evidence>
<organism evidence="7">
    <name type="scientific">Arcella intermedia</name>
    <dbReference type="NCBI Taxonomy" id="1963864"/>
    <lineage>
        <taxon>Eukaryota</taxon>
        <taxon>Amoebozoa</taxon>
        <taxon>Tubulinea</taxon>
        <taxon>Elardia</taxon>
        <taxon>Arcellinida</taxon>
        <taxon>Sphaerothecina</taxon>
        <taxon>Arcellidae</taxon>
        <taxon>Arcella</taxon>
    </lineage>
</organism>
<name>A0A6B2LEI2_9EUKA</name>
<dbReference type="InterPro" id="IPR003958">
    <property type="entry name" value="CBFA_NFYB_domain"/>
</dbReference>
<evidence type="ECO:0000256" key="1">
    <source>
        <dbReference type="ARBA" id="ARBA00009053"/>
    </source>
</evidence>
<keyword evidence="4" id="KW-0804">Transcription</keyword>
<keyword evidence="3" id="KW-0238">DNA-binding</keyword>
<evidence type="ECO:0000313" key="7">
    <source>
        <dbReference type="EMBL" id="NDV35469.1"/>
    </source>
</evidence>
<proteinExistence type="inferred from homology"/>
<dbReference type="PANTHER" id="PTHR11064:SF9">
    <property type="entry name" value="NUCLEAR TRANSCRIPTION FACTOR Y SUBUNIT BETA"/>
    <property type="match status" value="1"/>
</dbReference>
<dbReference type="Gene3D" id="1.10.20.10">
    <property type="entry name" value="Histone, subunit A"/>
    <property type="match status" value="1"/>
</dbReference>
<comment type="similarity">
    <text evidence="1">Belongs to the NFYB/HAP3 subunit family.</text>
</comment>
<dbReference type="PROSITE" id="PS00685">
    <property type="entry name" value="NFYB_HAP3"/>
    <property type="match status" value="1"/>
</dbReference>
<dbReference type="InterPro" id="IPR027113">
    <property type="entry name" value="Transc_fact_NFYB/HAP3"/>
</dbReference>
<dbReference type="PANTHER" id="PTHR11064">
    <property type="entry name" value="CCAAT-BINDING TRANSCRIPTION FACTOR-RELATED"/>
    <property type="match status" value="1"/>
</dbReference>
<feature type="region of interest" description="Disordered" evidence="5">
    <location>
        <begin position="1"/>
        <end position="20"/>
    </location>
</feature>
<dbReference type="PRINTS" id="PR00615">
    <property type="entry name" value="CCAATSUBUNTA"/>
</dbReference>
<dbReference type="Pfam" id="PF00808">
    <property type="entry name" value="CBFD_NFYB_HMF"/>
    <property type="match status" value="1"/>
</dbReference>
<dbReference type="GO" id="GO:0016602">
    <property type="term" value="C:CCAAT-binding factor complex"/>
    <property type="evidence" value="ECO:0007669"/>
    <property type="project" value="InterPro"/>
</dbReference>
<protein>
    <recommendedName>
        <fullName evidence="6">Transcription factor CBF/NF-Y/archaeal histone domain-containing protein</fullName>
    </recommendedName>
</protein>
<accession>A0A6B2LEI2</accession>
<evidence type="ECO:0000259" key="6">
    <source>
        <dbReference type="Pfam" id="PF00808"/>
    </source>
</evidence>
<feature type="domain" description="Transcription factor CBF/NF-Y/archaeal histone" evidence="6">
    <location>
        <begin position="24"/>
        <end position="88"/>
    </location>
</feature>
<dbReference type="GO" id="GO:0000978">
    <property type="term" value="F:RNA polymerase II cis-regulatory region sequence-specific DNA binding"/>
    <property type="evidence" value="ECO:0007669"/>
    <property type="project" value="TreeGrafter"/>
</dbReference>
<feature type="compositionally biased region" description="Low complexity" evidence="5">
    <location>
        <begin position="225"/>
        <end position="250"/>
    </location>
</feature>
<reference evidence="7" key="1">
    <citation type="journal article" date="2020" name="J. Eukaryot. Microbiol.">
        <title>De novo Sequencing, Assembly and Annotation of the Transcriptome for the Free-Living Testate Amoeba Arcella intermedia.</title>
        <authorList>
            <person name="Ribeiro G.M."/>
            <person name="Porfirio-Sousa A.L."/>
            <person name="Maurer-Alcala X.X."/>
            <person name="Katz L.A."/>
            <person name="Lahr D.J.G."/>
        </authorList>
    </citation>
    <scope>NUCLEOTIDE SEQUENCE</scope>
</reference>
<dbReference type="InterPro" id="IPR003956">
    <property type="entry name" value="Transcrpt_fac_NFYB/HAP3_CS"/>
</dbReference>
<dbReference type="EMBL" id="GIBP01006500">
    <property type="protein sequence ID" value="NDV35469.1"/>
    <property type="molecule type" value="Transcribed_RNA"/>
</dbReference>
<feature type="region of interest" description="Disordered" evidence="5">
    <location>
        <begin position="225"/>
        <end position="258"/>
    </location>
</feature>
<evidence type="ECO:0000256" key="4">
    <source>
        <dbReference type="ARBA" id="ARBA00023163"/>
    </source>
</evidence>
<evidence type="ECO:0000256" key="2">
    <source>
        <dbReference type="ARBA" id="ARBA00023015"/>
    </source>
</evidence>
<dbReference type="FunFam" id="1.10.20.10:FF:000099">
    <property type="entry name" value="nuclear transcription factor Y subunit beta"/>
    <property type="match status" value="1"/>
</dbReference>
<dbReference type="AlphaFoldDB" id="A0A6B2LEI2"/>
<sequence length="258" mass="28282">MQEQEGSGSDEEGGAFPIREQDRFLPIANVMRIMRKVLPKNAKISKDAKECVQECVSEFISFITSEASDKCKKDNRKTINGDDILEALGALGFDNYVPPMQLYVDKYRQQSTSKRSSKKLEEEIEAEVASQPSFVENPVPNTTTTIGGHMNVPPPNPNNAIPNTNPLQNGPIGMALPTVASLPGTNQNVPYYLTPSHPYIPILTAQGIQFIPSELLSSLMSNNYPQMPLNQPPQQTQTAQHTTTTTTVVTNPPPSNNS</sequence>
<dbReference type="SUPFAM" id="SSF47113">
    <property type="entry name" value="Histone-fold"/>
    <property type="match status" value="1"/>
</dbReference>
<keyword evidence="2" id="KW-0805">Transcription regulation</keyword>
<evidence type="ECO:0000256" key="3">
    <source>
        <dbReference type="ARBA" id="ARBA00023125"/>
    </source>
</evidence>